<dbReference type="EMBL" id="JADNYJ010000042">
    <property type="protein sequence ID" value="KAF8901369.1"/>
    <property type="molecule type" value="Genomic_DNA"/>
</dbReference>
<dbReference type="OrthoDB" id="2972837at2759"/>
<sequence length="584" mass="67521">MRAHSLEQWYVPQVFATLPLLLQAALVLFFAGLIDFLIQLAPSVAIPVAVAVGLTVIFLLITTVSSSLHCISGSLRQSLSNSRVPSQCPYKLTQSLTFRRLITLSRPVFSTIHELFIYLLYIFVAKLSEASSRFLNGPTRNAQDTWKHRFFSHRAYLFWASPHWIEFDRTWLILRNEHLDITRKRVDWTKPSQTPLMDPIYDSIRALSMAVKDNEYHENVIFAAYHCFQDVSLSAKDEGEYPNDHLQACYRDLVLTWNSPIANIASIVVNPSVGLLHDIHTVLFLRLPGIFYKAINPSHIFGKRMLELHTRILGELFGLEPRTLTEEIQSGPTGFFHWYTINMTSLHSDPEMKDAFCEQFFMIFDSFIKTVISHSDTLDVLNTFHTNSDLGDFISLVAYLTWRTTQKSAEQKNADDRSLSLLVSILSLLQTTLTHFLDRKPSSTSDYFFCCISLYLKRVWQERPAIAQRNDLDSPHFTKLGMLLKDFQYNVLPRHEHRLDQPDFFRLYGKFISKRSLPQSFFRDGRDFAKWYTASIQDDIFLTEVKDTFVDSVDKDQIIVGDIDWTPECSFFPSRRQRAEIHAA</sequence>
<name>A0A9P5TP83_GYMJU</name>
<proteinExistence type="predicted"/>
<evidence type="ECO:0000259" key="2">
    <source>
        <dbReference type="Pfam" id="PF20153"/>
    </source>
</evidence>
<comment type="caution">
    <text evidence="3">The sequence shown here is derived from an EMBL/GenBank/DDBJ whole genome shotgun (WGS) entry which is preliminary data.</text>
</comment>
<evidence type="ECO:0000256" key="1">
    <source>
        <dbReference type="SAM" id="Phobius"/>
    </source>
</evidence>
<accession>A0A9P5TP83</accession>
<keyword evidence="1" id="KW-0472">Membrane</keyword>
<dbReference type="Pfam" id="PF20153">
    <property type="entry name" value="DUF6535"/>
    <property type="match status" value="1"/>
</dbReference>
<organism evidence="3 4">
    <name type="scientific">Gymnopilus junonius</name>
    <name type="common">Spectacular rustgill mushroom</name>
    <name type="synonym">Gymnopilus spectabilis subsp. junonius</name>
    <dbReference type="NCBI Taxonomy" id="109634"/>
    <lineage>
        <taxon>Eukaryota</taxon>
        <taxon>Fungi</taxon>
        <taxon>Dikarya</taxon>
        <taxon>Basidiomycota</taxon>
        <taxon>Agaricomycotina</taxon>
        <taxon>Agaricomycetes</taxon>
        <taxon>Agaricomycetidae</taxon>
        <taxon>Agaricales</taxon>
        <taxon>Agaricineae</taxon>
        <taxon>Hymenogastraceae</taxon>
        <taxon>Gymnopilus</taxon>
    </lineage>
</organism>
<dbReference type="InterPro" id="IPR045338">
    <property type="entry name" value="DUF6535"/>
</dbReference>
<evidence type="ECO:0000313" key="4">
    <source>
        <dbReference type="Proteomes" id="UP000724874"/>
    </source>
</evidence>
<feature type="transmembrane region" description="Helical" evidence="1">
    <location>
        <begin position="20"/>
        <end position="38"/>
    </location>
</feature>
<protein>
    <recommendedName>
        <fullName evidence="2">DUF6535 domain-containing protein</fullName>
    </recommendedName>
</protein>
<keyword evidence="1" id="KW-1133">Transmembrane helix</keyword>
<dbReference type="Proteomes" id="UP000724874">
    <property type="component" value="Unassembled WGS sequence"/>
</dbReference>
<feature type="transmembrane region" description="Helical" evidence="1">
    <location>
        <begin position="45"/>
        <end position="68"/>
    </location>
</feature>
<reference evidence="3" key="1">
    <citation type="submission" date="2020-11" db="EMBL/GenBank/DDBJ databases">
        <authorList>
            <consortium name="DOE Joint Genome Institute"/>
            <person name="Ahrendt S."/>
            <person name="Riley R."/>
            <person name="Andreopoulos W."/>
            <person name="LaButti K."/>
            <person name="Pangilinan J."/>
            <person name="Ruiz-duenas F.J."/>
            <person name="Barrasa J.M."/>
            <person name="Sanchez-Garcia M."/>
            <person name="Camarero S."/>
            <person name="Miyauchi S."/>
            <person name="Serrano A."/>
            <person name="Linde D."/>
            <person name="Babiker R."/>
            <person name="Drula E."/>
            <person name="Ayuso-Fernandez I."/>
            <person name="Pacheco R."/>
            <person name="Padilla G."/>
            <person name="Ferreira P."/>
            <person name="Barriuso J."/>
            <person name="Kellner H."/>
            <person name="Castanera R."/>
            <person name="Alfaro M."/>
            <person name="Ramirez L."/>
            <person name="Pisabarro A.G."/>
            <person name="Kuo A."/>
            <person name="Tritt A."/>
            <person name="Lipzen A."/>
            <person name="He G."/>
            <person name="Yan M."/>
            <person name="Ng V."/>
            <person name="Cullen D."/>
            <person name="Martin F."/>
            <person name="Rosso M.-N."/>
            <person name="Henrissat B."/>
            <person name="Hibbett D."/>
            <person name="Martinez A.T."/>
            <person name="Grigoriev I.V."/>
        </authorList>
    </citation>
    <scope>NUCLEOTIDE SEQUENCE</scope>
    <source>
        <strain evidence="3">AH 44721</strain>
    </source>
</reference>
<gene>
    <name evidence="3" type="ORF">CPB84DRAFT_1846871</name>
</gene>
<keyword evidence="4" id="KW-1185">Reference proteome</keyword>
<dbReference type="AlphaFoldDB" id="A0A9P5TP83"/>
<keyword evidence="1" id="KW-0812">Transmembrane</keyword>
<evidence type="ECO:0000313" key="3">
    <source>
        <dbReference type="EMBL" id="KAF8901369.1"/>
    </source>
</evidence>
<feature type="domain" description="DUF6535" evidence="2">
    <location>
        <begin position="1"/>
        <end position="38"/>
    </location>
</feature>